<sequence length="158" mass="16763">VTILLIRHGSAGDPYHWLGDDADRPLDAAGTDQATRLADKVDALLAGRPLAEVRSSRAIRCLQTVGPAAARHALLPETDPSLFEGSSAMTNLVRTRAGDNDADRRVVVLCSHADVIPDVIRDVMSDGASMSGGRGCAYASIWELTVADGAIVHAHYHQ</sequence>
<dbReference type="SUPFAM" id="SSF53254">
    <property type="entry name" value="Phosphoglycerate mutase-like"/>
    <property type="match status" value="1"/>
</dbReference>
<evidence type="ECO:0000313" key="1">
    <source>
        <dbReference type="EMBL" id="SVD47782.1"/>
    </source>
</evidence>
<proteinExistence type="predicted"/>
<gene>
    <name evidence="1" type="ORF">METZ01_LOCUS400636</name>
</gene>
<organism evidence="1">
    <name type="scientific">marine metagenome</name>
    <dbReference type="NCBI Taxonomy" id="408172"/>
    <lineage>
        <taxon>unclassified sequences</taxon>
        <taxon>metagenomes</taxon>
        <taxon>ecological metagenomes</taxon>
    </lineage>
</organism>
<dbReference type="CDD" id="cd07040">
    <property type="entry name" value="HP"/>
    <property type="match status" value="1"/>
</dbReference>
<accession>A0A382VMN1</accession>
<dbReference type="AlphaFoldDB" id="A0A382VMN1"/>
<dbReference type="Pfam" id="PF00300">
    <property type="entry name" value="His_Phos_1"/>
    <property type="match status" value="1"/>
</dbReference>
<protein>
    <submittedName>
        <fullName evidence="1">Uncharacterized protein</fullName>
    </submittedName>
</protein>
<dbReference type="InterPro" id="IPR013078">
    <property type="entry name" value="His_Pase_superF_clade-1"/>
</dbReference>
<reference evidence="1" key="1">
    <citation type="submission" date="2018-05" db="EMBL/GenBank/DDBJ databases">
        <authorList>
            <person name="Lanie J.A."/>
            <person name="Ng W.-L."/>
            <person name="Kazmierczak K.M."/>
            <person name="Andrzejewski T.M."/>
            <person name="Davidsen T.M."/>
            <person name="Wayne K.J."/>
            <person name="Tettelin H."/>
            <person name="Glass J.I."/>
            <person name="Rusch D."/>
            <person name="Podicherti R."/>
            <person name="Tsui H.-C.T."/>
            <person name="Winkler M.E."/>
        </authorList>
    </citation>
    <scope>NUCLEOTIDE SEQUENCE</scope>
</reference>
<dbReference type="SMART" id="SM00855">
    <property type="entry name" value="PGAM"/>
    <property type="match status" value="1"/>
</dbReference>
<dbReference type="Gene3D" id="3.40.50.1240">
    <property type="entry name" value="Phosphoglycerate mutase-like"/>
    <property type="match status" value="1"/>
</dbReference>
<feature type="non-terminal residue" evidence="1">
    <location>
        <position position="1"/>
    </location>
</feature>
<dbReference type="InterPro" id="IPR029033">
    <property type="entry name" value="His_PPase_superfam"/>
</dbReference>
<dbReference type="EMBL" id="UINC01153200">
    <property type="protein sequence ID" value="SVD47782.1"/>
    <property type="molecule type" value="Genomic_DNA"/>
</dbReference>
<name>A0A382VMN1_9ZZZZ</name>